<feature type="transmembrane region" description="Helical" evidence="5">
    <location>
        <begin position="91"/>
        <end position="110"/>
    </location>
</feature>
<feature type="transmembrane region" description="Helical" evidence="5">
    <location>
        <begin position="232"/>
        <end position="258"/>
    </location>
</feature>
<protein>
    <submittedName>
        <fullName evidence="7">4-hydroxybenzoate transporter PcaK</fullName>
    </submittedName>
</protein>
<dbReference type="PROSITE" id="PS00217">
    <property type="entry name" value="SUGAR_TRANSPORT_2"/>
    <property type="match status" value="1"/>
</dbReference>
<dbReference type="OrthoDB" id="8859514at2"/>
<accession>A0A5E4U1H5</accession>
<organism evidence="7 8">
    <name type="scientific">Pandoraea pneumonica</name>
    <dbReference type="NCBI Taxonomy" id="2508299"/>
    <lineage>
        <taxon>Bacteria</taxon>
        <taxon>Pseudomonadati</taxon>
        <taxon>Pseudomonadota</taxon>
        <taxon>Betaproteobacteria</taxon>
        <taxon>Burkholderiales</taxon>
        <taxon>Burkholderiaceae</taxon>
        <taxon>Pandoraea</taxon>
    </lineage>
</organism>
<feature type="domain" description="Major facilitator superfamily (MFS) profile" evidence="6">
    <location>
        <begin position="24"/>
        <end position="414"/>
    </location>
</feature>
<feature type="transmembrane region" description="Helical" evidence="5">
    <location>
        <begin position="298"/>
        <end position="320"/>
    </location>
</feature>
<dbReference type="InterPro" id="IPR036259">
    <property type="entry name" value="MFS_trans_sf"/>
</dbReference>
<evidence type="ECO:0000256" key="4">
    <source>
        <dbReference type="ARBA" id="ARBA00023136"/>
    </source>
</evidence>
<dbReference type="InterPro" id="IPR020846">
    <property type="entry name" value="MFS_dom"/>
</dbReference>
<dbReference type="SUPFAM" id="SSF103473">
    <property type="entry name" value="MFS general substrate transporter"/>
    <property type="match status" value="1"/>
</dbReference>
<feature type="transmembrane region" description="Helical" evidence="5">
    <location>
        <begin position="270"/>
        <end position="291"/>
    </location>
</feature>
<dbReference type="Pfam" id="PF07690">
    <property type="entry name" value="MFS_1"/>
    <property type="match status" value="1"/>
</dbReference>
<evidence type="ECO:0000313" key="7">
    <source>
        <dbReference type="EMBL" id="VVD92898.1"/>
    </source>
</evidence>
<feature type="transmembrane region" description="Helical" evidence="5">
    <location>
        <begin position="147"/>
        <end position="172"/>
    </location>
</feature>
<keyword evidence="4 5" id="KW-0472">Membrane</keyword>
<comment type="subcellular location">
    <subcellularLocation>
        <location evidence="1">Membrane</location>
        <topology evidence="1">Multi-pass membrane protein</topology>
    </subcellularLocation>
</comment>
<feature type="transmembrane region" description="Helical" evidence="5">
    <location>
        <begin position="21"/>
        <end position="48"/>
    </location>
</feature>
<keyword evidence="3 5" id="KW-1133">Transmembrane helix</keyword>
<feature type="transmembrane region" description="Helical" evidence="5">
    <location>
        <begin position="326"/>
        <end position="347"/>
    </location>
</feature>
<sequence length="452" mass="46153">MNLMQNEGPYDTSVALPVRRIVAITLVCFAVSMIDGFDTLMLSFVAPLLSKSLNIDPASLGRVFGAGFIGTVVGSLIAGPLADRFGRRPTLVAALIMTGVFTLACAWATSATELSILRLLGGLGMGGAIPPVTAITAESAPVRRRSALVILMFIGFPLGAVVGGAISAVLMMRFGWPFVFQMGGAFALLVIVPVLWVLPATAPGRNAQKGERPGAVLQHRGMLPRVFADGRGVAATALWVGVLATMILSGFLVSFMPTLLHLNGVAPDRAAMGAVTLNVGAIVGALVLSTVVSRAGPFVPVACSFIGGAVLTVVLGNLIGVGHATFGMLFAVGACLVGGQLTFPAIASRLFPTDVRAAGVGATMAIGRLGSIIGPTVGGWLIARQMPLPQIFVIAACMALIGAAGVSIARWRTPAQAEGHDGAAVSAQAAQPAQPSNAYGAQVPHGEVNHGR</sequence>
<dbReference type="InterPro" id="IPR011701">
    <property type="entry name" value="MFS"/>
</dbReference>
<keyword evidence="2 5" id="KW-0812">Transmembrane</keyword>
<dbReference type="Proteomes" id="UP000366945">
    <property type="component" value="Unassembled WGS sequence"/>
</dbReference>
<dbReference type="GO" id="GO:0005886">
    <property type="term" value="C:plasma membrane"/>
    <property type="evidence" value="ECO:0007669"/>
    <property type="project" value="TreeGrafter"/>
</dbReference>
<dbReference type="InterPro" id="IPR005829">
    <property type="entry name" value="Sugar_transporter_CS"/>
</dbReference>
<dbReference type="PROSITE" id="PS50850">
    <property type="entry name" value="MFS"/>
    <property type="match status" value="1"/>
</dbReference>
<feature type="transmembrane region" description="Helical" evidence="5">
    <location>
        <begin position="388"/>
        <end position="409"/>
    </location>
</feature>
<evidence type="ECO:0000259" key="6">
    <source>
        <dbReference type="PROSITE" id="PS50850"/>
    </source>
</evidence>
<feature type="transmembrane region" description="Helical" evidence="5">
    <location>
        <begin position="359"/>
        <end position="382"/>
    </location>
</feature>
<keyword evidence="8" id="KW-1185">Reference proteome</keyword>
<feature type="transmembrane region" description="Helical" evidence="5">
    <location>
        <begin position="116"/>
        <end position="135"/>
    </location>
</feature>
<dbReference type="GO" id="GO:0046943">
    <property type="term" value="F:carboxylic acid transmembrane transporter activity"/>
    <property type="evidence" value="ECO:0007669"/>
    <property type="project" value="TreeGrafter"/>
</dbReference>
<evidence type="ECO:0000313" key="8">
    <source>
        <dbReference type="Proteomes" id="UP000366945"/>
    </source>
</evidence>
<gene>
    <name evidence="7" type="primary">pcaK_1</name>
    <name evidence="7" type="ORF">PPN31114_01758</name>
</gene>
<feature type="transmembrane region" description="Helical" evidence="5">
    <location>
        <begin position="60"/>
        <end position="79"/>
    </location>
</feature>
<proteinExistence type="predicted"/>
<dbReference type="GeneID" id="300403803"/>
<dbReference type="AlphaFoldDB" id="A0A5E4U1H5"/>
<evidence type="ECO:0000256" key="1">
    <source>
        <dbReference type="ARBA" id="ARBA00004141"/>
    </source>
</evidence>
<dbReference type="PROSITE" id="PS00216">
    <property type="entry name" value="SUGAR_TRANSPORT_1"/>
    <property type="match status" value="1"/>
</dbReference>
<dbReference type="PANTHER" id="PTHR23508">
    <property type="entry name" value="CARBOXYLIC ACID TRANSPORTER PROTEIN HOMOLOG"/>
    <property type="match status" value="1"/>
</dbReference>
<dbReference type="RefSeq" id="WP_150678986.1">
    <property type="nucleotide sequence ID" value="NZ_CABPSK010000001.1"/>
</dbReference>
<reference evidence="7 8" key="1">
    <citation type="submission" date="2019-08" db="EMBL/GenBank/DDBJ databases">
        <authorList>
            <person name="Peeters C."/>
        </authorList>
    </citation>
    <scope>NUCLEOTIDE SEQUENCE [LARGE SCALE GENOMIC DNA]</scope>
    <source>
        <strain evidence="7 8">LMG 31114</strain>
    </source>
</reference>
<feature type="transmembrane region" description="Helical" evidence="5">
    <location>
        <begin position="178"/>
        <end position="198"/>
    </location>
</feature>
<evidence type="ECO:0000256" key="5">
    <source>
        <dbReference type="SAM" id="Phobius"/>
    </source>
</evidence>
<dbReference type="PANTHER" id="PTHR23508:SF10">
    <property type="entry name" value="CARBOXYLIC ACID TRANSPORTER PROTEIN HOMOLOG"/>
    <property type="match status" value="1"/>
</dbReference>
<dbReference type="EMBL" id="CABPSK010000001">
    <property type="protein sequence ID" value="VVD92898.1"/>
    <property type="molecule type" value="Genomic_DNA"/>
</dbReference>
<dbReference type="Gene3D" id="1.20.1250.20">
    <property type="entry name" value="MFS general substrate transporter like domains"/>
    <property type="match status" value="1"/>
</dbReference>
<name>A0A5E4U1H5_9BURK</name>
<evidence type="ECO:0000256" key="3">
    <source>
        <dbReference type="ARBA" id="ARBA00022989"/>
    </source>
</evidence>
<evidence type="ECO:0000256" key="2">
    <source>
        <dbReference type="ARBA" id="ARBA00022692"/>
    </source>
</evidence>